<evidence type="ECO:0000313" key="4">
    <source>
        <dbReference type="WBParaSite" id="HPBE_0001649301-mRNA-1"/>
    </source>
</evidence>
<dbReference type="WBParaSite" id="HPBE_0001649301-mRNA-1">
    <property type="protein sequence ID" value="HPBE_0001649301-mRNA-1"/>
    <property type="gene ID" value="HPBE_0001649301"/>
</dbReference>
<dbReference type="AlphaFoldDB" id="A0A183G4N4"/>
<accession>A0A3P8B8B0</accession>
<evidence type="ECO:0000313" key="3">
    <source>
        <dbReference type="Proteomes" id="UP000050761"/>
    </source>
</evidence>
<evidence type="ECO:0000313" key="2">
    <source>
        <dbReference type="EMBL" id="VDP06108.1"/>
    </source>
</evidence>
<proteinExistence type="predicted"/>
<keyword evidence="3" id="KW-1185">Reference proteome</keyword>
<dbReference type="EMBL" id="UZAH01029447">
    <property type="protein sequence ID" value="VDP06108.1"/>
    <property type="molecule type" value="Genomic_DNA"/>
</dbReference>
<reference evidence="2 3" key="1">
    <citation type="submission" date="2018-11" db="EMBL/GenBank/DDBJ databases">
        <authorList>
            <consortium name="Pathogen Informatics"/>
        </authorList>
    </citation>
    <scope>NUCLEOTIDE SEQUENCE [LARGE SCALE GENOMIC DNA]</scope>
</reference>
<evidence type="ECO:0000256" key="1">
    <source>
        <dbReference type="SAM" id="MobiDB-lite"/>
    </source>
</evidence>
<reference evidence="4" key="2">
    <citation type="submission" date="2019-09" db="UniProtKB">
        <authorList>
            <consortium name="WormBaseParasite"/>
        </authorList>
    </citation>
    <scope>IDENTIFICATION</scope>
</reference>
<feature type="compositionally biased region" description="Basic and acidic residues" evidence="1">
    <location>
        <begin position="60"/>
        <end position="79"/>
    </location>
</feature>
<dbReference type="Proteomes" id="UP000050761">
    <property type="component" value="Unassembled WGS sequence"/>
</dbReference>
<sequence length="114" mass="12783">MPPGLPRQDDTPPRRANPMDACELQCSDSLRNELGVCQARRSRPMSFTGMKRGRPSEAVNHPEHSPYREDEDATTRRTPVESSAFHCAVLHIPAFNLNTPIYETSKFAESASKE</sequence>
<protein>
    <submittedName>
        <fullName evidence="2 4">Uncharacterized protein</fullName>
    </submittedName>
</protein>
<gene>
    <name evidence="2" type="ORF">HPBE_LOCUS16492</name>
</gene>
<name>A0A183G4N4_HELPZ</name>
<organism evidence="3 4">
    <name type="scientific">Heligmosomoides polygyrus</name>
    <name type="common">Parasitic roundworm</name>
    <dbReference type="NCBI Taxonomy" id="6339"/>
    <lineage>
        <taxon>Eukaryota</taxon>
        <taxon>Metazoa</taxon>
        <taxon>Ecdysozoa</taxon>
        <taxon>Nematoda</taxon>
        <taxon>Chromadorea</taxon>
        <taxon>Rhabditida</taxon>
        <taxon>Rhabditina</taxon>
        <taxon>Rhabditomorpha</taxon>
        <taxon>Strongyloidea</taxon>
        <taxon>Heligmosomidae</taxon>
        <taxon>Heligmosomoides</taxon>
    </lineage>
</organism>
<feature type="region of interest" description="Disordered" evidence="1">
    <location>
        <begin position="45"/>
        <end position="79"/>
    </location>
</feature>
<accession>A0A183G4N4</accession>